<comment type="caution">
    <text evidence="1">The sequence shown here is derived from an EMBL/GenBank/DDBJ whole genome shotgun (WGS) entry which is preliminary data.</text>
</comment>
<sequence length="88" mass="9750">MFRVELTVDDGNDSVTFVVSDREMTKLTNFTPNHRNVSSPSLHTYNISFGTQPQSGGSNQAPFWMSKLENQQQLLATPLMGGEASNRS</sequence>
<reference evidence="1" key="1">
    <citation type="submission" date="2019-12" db="EMBL/GenBank/DDBJ databases">
        <title>Genome sequencing and annotation of Brassica cretica.</title>
        <authorList>
            <person name="Studholme D.J."/>
            <person name="Sarris P.F."/>
        </authorList>
    </citation>
    <scope>NUCLEOTIDE SEQUENCE</scope>
    <source>
        <strain evidence="1">PFS-102/07</strain>
        <tissue evidence="1">Leaf</tissue>
    </source>
</reference>
<gene>
    <name evidence="1" type="ORF">F2Q70_00036629</name>
</gene>
<dbReference type="EMBL" id="QGKY02000246">
    <property type="protein sequence ID" value="KAF2584349.1"/>
    <property type="molecule type" value="Genomic_DNA"/>
</dbReference>
<name>A0A8S9JRF1_BRACR</name>
<organism evidence="1">
    <name type="scientific">Brassica cretica</name>
    <name type="common">Mustard</name>
    <dbReference type="NCBI Taxonomy" id="69181"/>
    <lineage>
        <taxon>Eukaryota</taxon>
        <taxon>Viridiplantae</taxon>
        <taxon>Streptophyta</taxon>
        <taxon>Embryophyta</taxon>
        <taxon>Tracheophyta</taxon>
        <taxon>Spermatophyta</taxon>
        <taxon>Magnoliopsida</taxon>
        <taxon>eudicotyledons</taxon>
        <taxon>Gunneridae</taxon>
        <taxon>Pentapetalae</taxon>
        <taxon>rosids</taxon>
        <taxon>malvids</taxon>
        <taxon>Brassicales</taxon>
        <taxon>Brassicaceae</taxon>
        <taxon>Brassiceae</taxon>
        <taxon>Brassica</taxon>
    </lineage>
</organism>
<protein>
    <submittedName>
        <fullName evidence="1">Uncharacterized protein</fullName>
    </submittedName>
</protein>
<proteinExistence type="predicted"/>
<accession>A0A8S9JRF1</accession>
<dbReference type="AlphaFoldDB" id="A0A8S9JRF1"/>
<evidence type="ECO:0000313" key="1">
    <source>
        <dbReference type="EMBL" id="KAF2584349.1"/>
    </source>
</evidence>